<dbReference type="EMBL" id="CAJVQA010063615">
    <property type="protein sequence ID" value="CAG8830213.1"/>
    <property type="molecule type" value="Genomic_DNA"/>
</dbReference>
<name>A0A9N9PLZ4_9GLOM</name>
<keyword evidence="2" id="KW-1185">Reference proteome</keyword>
<protein>
    <submittedName>
        <fullName evidence="1">9352_t:CDS:1</fullName>
    </submittedName>
</protein>
<feature type="non-terminal residue" evidence="1">
    <location>
        <position position="94"/>
    </location>
</feature>
<dbReference type="AlphaFoldDB" id="A0A9N9PLZ4"/>
<evidence type="ECO:0000313" key="2">
    <source>
        <dbReference type="Proteomes" id="UP000789759"/>
    </source>
</evidence>
<comment type="caution">
    <text evidence="1">The sequence shown here is derived from an EMBL/GenBank/DDBJ whole genome shotgun (WGS) entry which is preliminary data.</text>
</comment>
<reference evidence="1" key="1">
    <citation type="submission" date="2021-06" db="EMBL/GenBank/DDBJ databases">
        <authorList>
            <person name="Kallberg Y."/>
            <person name="Tangrot J."/>
            <person name="Rosling A."/>
        </authorList>
    </citation>
    <scope>NUCLEOTIDE SEQUENCE</scope>
    <source>
        <strain evidence="1">FL966</strain>
    </source>
</reference>
<proteinExistence type="predicted"/>
<accession>A0A9N9PLZ4</accession>
<dbReference type="Proteomes" id="UP000789759">
    <property type="component" value="Unassembled WGS sequence"/>
</dbReference>
<gene>
    <name evidence="1" type="ORF">CPELLU_LOCUS20580</name>
</gene>
<sequence>MDCNELLDLEYKFAKAVFAFGIPFNAFQNLFWTEFFYTLQPSFKIPNNIKLFEDNYNKEIALILPSFTRWSTHLDCINSLMKSQTAIQQMLFDP</sequence>
<organism evidence="1 2">
    <name type="scientific">Cetraspora pellucida</name>
    <dbReference type="NCBI Taxonomy" id="1433469"/>
    <lineage>
        <taxon>Eukaryota</taxon>
        <taxon>Fungi</taxon>
        <taxon>Fungi incertae sedis</taxon>
        <taxon>Mucoromycota</taxon>
        <taxon>Glomeromycotina</taxon>
        <taxon>Glomeromycetes</taxon>
        <taxon>Diversisporales</taxon>
        <taxon>Gigasporaceae</taxon>
        <taxon>Cetraspora</taxon>
    </lineage>
</organism>
<evidence type="ECO:0000313" key="1">
    <source>
        <dbReference type="EMBL" id="CAG8830213.1"/>
    </source>
</evidence>